<sequence length="242" mass="28224">PPEFNGDKKKYRNWRRLCQTYLEAYADFFDYSADEERWILSYMTEGSAADWAEMNQDQIGKVNTEGFWEKLDERFLDPTLARDAADELETTPQGKKSIQEYFQWFEERCKIVGYTDSKNAAHLIRMLDNNIKSDVVDDIYSNQQVPETFSEYKKIAMSIGMNKERRERMKQKKSHWNYTMPRKQEEHKTEFKSNLSGVAAKAYSAGTGQGAPMQIDQAKQEGKCFKCGNKWGETADCARCKK</sequence>
<evidence type="ECO:0008006" key="3">
    <source>
        <dbReference type="Google" id="ProtNLM"/>
    </source>
</evidence>
<keyword evidence="2" id="KW-1185">Reference proteome</keyword>
<evidence type="ECO:0000313" key="1">
    <source>
        <dbReference type="EMBL" id="THV00771.1"/>
    </source>
</evidence>
<dbReference type="Proteomes" id="UP000297245">
    <property type="component" value="Unassembled WGS sequence"/>
</dbReference>
<dbReference type="EMBL" id="ML179099">
    <property type="protein sequence ID" value="THV00771.1"/>
    <property type="molecule type" value="Genomic_DNA"/>
</dbReference>
<evidence type="ECO:0000313" key="2">
    <source>
        <dbReference type="Proteomes" id="UP000297245"/>
    </source>
</evidence>
<name>A0A4S8MEC8_DENBC</name>
<accession>A0A4S8MEC8</accession>
<gene>
    <name evidence="1" type="ORF">K435DRAFT_595733</name>
</gene>
<dbReference type="AlphaFoldDB" id="A0A4S8MEC8"/>
<protein>
    <recommendedName>
        <fullName evidence="3">Retrotransposon gag domain-containing protein</fullName>
    </recommendedName>
</protein>
<feature type="non-terminal residue" evidence="1">
    <location>
        <position position="242"/>
    </location>
</feature>
<reference evidence="1 2" key="1">
    <citation type="journal article" date="2019" name="Nat. Ecol. Evol.">
        <title>Megaphylogeny resolves global patterns of mushroom evolution.</title>
        <authorList>
            <person name="Varga T."/>
            <person name="Krizsan K."/>
            <person name="Foldi C."/>
            <person name="Dima B."/>
            <person name="Sanchez-Garcia M."/>
            <person name="Sanchez-Ramirez S."/>
            <person name="Szollosi G.J."/>
            <person name="Szarkandi J.G."/>
            <person name="Papp V."/>
            <person name="Albert L."/>
            <person name="Andreopoulos W."/>
            <person name="Angelini C."/>
            <person name="Antonin V."/>
            <person name="Barry K.W."/>
            <person name="Bougher N.L."/>
            <person name="Buchanan P."/>
            <person name="Buyck B."/>
            <person name="Bense V."/>
            <person name="Catcheside P."/>
            <person name="Chovatia M."/>
            <person name="Cooper J."/>
            <person name="Damon W."/>
            <person name="Desjardin D."/>
            <person name="Finy P."/>
            <person name="Geml J."/>
            <person name="Haridas S."/>
            <person name="Hughes K."/>
            <person name="Justo A."/>
            <person name="Karasinski D."/>
            <person name="Kautmanova I."/>
            <person name="Kiss B."/>
            <person name="Kocsube S."/>
            <person name="Kotiranta H."/>
            <person name="LaButti K.M."/>
            <person name="Lechner B.E."/>
            <person name="Liimatainen K."/>
            <person name="Lipzen A."/>
            <person name="Lukacs Z."/>
            <person name="Mihaltcheva S."/>
            <person name="Morgado L.N."/>
            <person name="Niskanen T."/>
            <person name="Noordeloos M.E."/>
            <person name="Ohm R.A."/>
            <person name="Ortiz-Santana B."/>
            <person name="Ovrebo C."/>
            <person name="Racz N."/>
            <person name="Riley R."/>
            <person name="Savchenko A."/>
            <person name="Shiryaev A."/>
            <person name="Soop K."/>
            <person name="Spirin V."/>
            <person name="Szebenyi C."/>
            <person name="Tomsovsky M."/>
            <person name="Tulloss R.E."/>
            <person name="Uehling J."/>
            <person name="Grigoriev I.V."/>
            <person name="Vagvolgyi C."/>
            <person name="Papp T."/>
            <person name="Martin F.M."/>
            <person name="Miettinen O."/>
            <person name="Hibbett D.S."/>
            <person name="Nagy L.G."/>
        </authorList>
    </citation>
    <scope>NUCLEOTIDE SEQUENCE [LARGE SCALE GENOMIC DNA]</scope>
    <source>
        <strain evidence="1 2">CBS 962.96</strain>
    </source>
</reference>
<feature type="non-terminal residue" evidence="1">
    <location>
        <position position="1"/>
    </location>
</feature>
<organism evidence="1 2">
    <name type="scientific">Dendrothele bispora (strain CBS 962.96)</name>
    <dbReference type="NCBI Taxonomy" id="1314807"/>
    <lineage>
        <taxon>Eukaryota</taxon>
        <taxon>Fungi</taxon>
        <taxon>Dikarya</taxon>
        <taxon>Basidiomycota</taxon>
        <taxon>Agaricomycotina</taxon>
        <taxon>Agaricomycetes</taxon>
        <taxon>Agaricomycetidae</taxon>
        <taxon>Agaricales</taxon>
        <taxon>Agaricales incertae sedis</taxon>
        <taxon>Dendrothele</taxon>
    </lineage>
</organism>
<dbReference type="OrthoDB" id="3061217at2759"/>
<proteinExistence type="predicted"/>